<feature type="transmembrane region" description="Helical" evidence="10">
    <location>
        <begin position="205"/>
        <end position="225"/>
    </location>
</feature>
<evidence type="ECO:0000256" key="1">
    <source>
        <dbReference type="ARBA" id="ARBA00004508"/>
    </source>
</evidence>
<comment type="subcellular location">
    <subcellularLocation>
        <location evidence="1">Plastid</location>
        <location evidence="1">Chloroplast membrane</location>
        <topology evidence="1">Multi-pass membrane protein</topology>
    </subcellularLocation>
</comment>
<evidence type="ECO:0000256" key="5">
    <source>
        <dbReference type="ARBA" id="ARBA00022679"/>
    </source>
</evidence>
<dbReference type="InterPro" id="IPR044502">
    <property type="entry name" value="AtHST-like"/>
</dbReference>
<dbReference type="Gene3D" id="1.10.357.140">
    <property type="entry name" value="UbiA prenyltransferase"/>
    <property type="match status" value="1"/>
</dbReference>
<name>F8WPJ1_SOPFL</name>
<feature type="transmembrane region" description="Helical" evidence="10">
    <location>
        <begin position="176"/>
        <end position="199"/>
    </location>
</feature>
<keyword evidence="7" id="KW-0809">Transit peptide</keyword>
<evidence type="ECO:0000256" key="6">
    <source>
        <dbReference type="ARBA" id="ARBA00022692"/>
    </source>
</evidence>
<keyword evidence="8 10" id="KW-1133">Transmembrane helix</keyword>
<evidence type="ECO:0000256" key="3">
    <source>
        <dbReference type="ARBA" id="ARBA00022528"/>
    </source>
</evidence>
<comment type="similarity">
    <text evidence="2">Belongs to the UbiA prenyltransferase family.</text>
</comment>
<dbReference type="Pfam" id="PF01040">
    <property type="entry name" value="UbiA"/>
    <property type="match status" value="1"/>
</dbReference>
<proteinExistence type="evidence at transcript level"/>
<evidence type="ECO:0000256" key="9">
    <source>
        <dbReference type="ARBA" id="ARBA00023136"/>
    </source>
</evidence>
<keyword evidence="3" id="KW-0150">Chloroplast</keyword>
<evidence type="ECO:0000256" key="7">
    <source>
        <dbReference type="ARBA" id="ARBA00022946"/>
    </source>
</evidence>
<evidence type="ECO:0000256" key="8">
    <source>
        <dbReference type="ARBA" id="ARBA00022989"/>
    </source>
</evidence>
<reference evidence="11" key="1">
    <citation type="journal article" date="2011" name="J. Biol. Chem.">
        <title>Molecular Characterization of a Membrane-bound Prenyltransferase Specific for Isoflavone from Sophora flavescens.</title>
        <authorList>
            <person name="Sasaki K."/>
            <person name="Tsurumaru Y."/>
            <person name="Yamamoto H."/>
            <person name="Yazaki"/>
            <person name="K"/>
        </authorList>
    </citation>
    <scope>NUCLEOTIDE SEQUENCE</scope>
</reference>
<keyword evidence="5 11" id="KW-0808">Transferase</keyword>
<keyword evidence="9 10" id="KW-0472">Membrane</keyword>
<dbReference type="PANTHER" id="PTHR43009:SF6">
    <property type="entry name" value="HOMOGENTISATE PHYTYLTRANSFERASE 1, CHLOROPLASTIC"/>
    <property type="match status" value="1"/>
</dbReference>
<feature type="transmembrane region" description="Helical" evidence="10">
    <location>
        <begin position="312"/>
        <end position="338"/>
    </location>
</feature>
<feature type="transmembrane region" description="Helical" evidence="10">
    <location>
        <begin position="372"/>
        <end position="390"/>
    </location>
</feature>
<dbReference type="PANTHER" id="PTHR43009">
    <property type="entry name" value="HOMOGENTISATE SOLANESYLTRANSFERASE, CHLOROPLASTIC"/>
    <property type="match status" value="1"/>
</dbReference>
<dbReference type="InterPro" id="IPR044878">
    <property type="entry name" value="UbiA_sf"/>
</dbReference>
<keyword evidence="6 10" id="KW-0812">Transmembrane</keyword>
<dbReference type="Gene3D" id="1.20.120.1780">
    <property type="entry name" value="UbiA prenyltransferase"/>
    <property type="match status" value="1"/>
</dbReference>
<dbReference type="AlphaFoldDB" id="F8WPJ1"/>
<evidence type="ECO:0000256" key="10">
    <source>
        <dbReference type="SAM" id="Phobius"/>
    </source>
</evidence>
<dbReference type="EMBL" id="AB604223">
    <property type="protein sequence ID" value="BAK52290.1"/>
    <property type="molecule type" value="mRNA"/>
</dbReference>
<keyword evidence="4" id="KW-0934">Plastid</keyword>
<dbReference type="GO" id="GO:0004659">
    <property type="term" value="F:prenyltransferase activity"/>
    <property type="evidence" value="ECO:0007669"/>
    <property type="project" value="InterPro"/>
</dbReference>
<dbReference type="InterPro" id="IPR000537">
    <property type="entry name" value="UbiA_prenyltransferase"/>
</dbReference>
<accession>F8WPJ1</accession>
<feature type="transmembrane region" description="Helical" evidence="10">
    <location>
        <begin position="265"/>
        <end position="286"/>
    </location>
</feature>
<dbReference type="GO" id="GO:0031969">
    <property type="term" value="C:chloroplast membrane"/>
    <property type="evidence" value="ECO:0007669"/>
    <property type="project" value="UniProtKB-SubCell"/>
</dbReference>
<feature type="transmembrane region" description="Helical" evidence="10">
    <location>
        <begin position="128"/>
        <end position="149"/>
    </location>
</feature>
<evidence type="ECO:0000256" key="2">
    <source>
        <dbReference type="ARBA" id="ARBA00005985"/>
    </source>
</evidence>
<gene>
    <name evidence="11" type="primary">SfiLDT</name>
</gene>
<evidence type="ECO:0000256" key="4">
    <source>
        <dbReference type="ARBA" id="ARBA00022640"/>
    </source>
</evidence>
<sequence>MGFVLPASFPRSSSITTGSYGTTLWHKSEKIQKEYCVMLSSSHNLKHRHKVIHRGSSCQECERKYVVNATSGQLFEYEPQATDIKSNWDSIKDALNVFYSFMRPYSAIAAAMGATSVSLLAVEKLSDLSLPFFIGWLQAVVFSFIVNIFNCGLNELCDVELDKINKPNLPLVSGELSFRTGVLIVASSLIMSFGLTLIVGSWPLFWSQFASSLLAAAYSINLPLLRWKKYPILAATSILTNVAVAVPLGYFLHMQTHVFKRPATFPRPLNFCIAILSLFFVVIALFKDIPDIEGDKKFGVQSLAVRLGQKRVFWICISLLEMAYGVTILVGATSPFLWSKISTGLGHAVLASIVWNRAKSVDLKNKDSYKSFYMFIWKLICAEYCLIPLFR</sequence>
<feature type="transmembrane region" description="Helical" evidence="10">
    <location>
        <begin position="232"/>
        <end position="253"/>
    </location>
</feature>
<dbReference type="CDD" id="cd13960">
    <property type="entry name" value="PT_UbiA_HPT1"/>
    <property type="match status" value="1"/>
</dbReference>
<evidence type="ECO:0000313" key="11">
    <source>
        <dbReference type="EMBL" id="BAK52290.1"/>
    </source>
</evidence>
<organism evidence="11">
    <name type="scientific">Sophora flavescens</name>
    <name type="common">Shrubby sophora</name>
    <name type="synonym">Radiusia flavescens</name>
    <dbReference type="NCBI Taxonomy" id="49840"/>
    <lineage>
        <taxon>Eukaryota</taxon>
        <taxon>Viridiplantae</taxon>
        <taxon>Streptophyta</taxon>
        <taxon>Embryophyta</taxon>
        <taxon>Tracheophyta</taxon>
        <taxon>Spermatophyta</taxon>
        <taxon>Magnoliopsida</taxon>
        <taxon>eudicotyledons</taxon>
        <taxon>Gunneridae</taxon>
        <taxon>Pentapetalae</taxon>
        <taxon>rosids</taxon>
        <taxon>fabids</taxon>
        <taxon>Fabales</taxon>
        <taxon>Fabaceae</taxon>
        <taxon>Papilionoideae</taxon>
        <taxon>50 kb inversion clade</taxon>
        <taxon>genistoids sensu lato</taxon>
        <taxon>core genistoids</taxon>
        <taxon>Sophoreae</taxon>
        <taxon>Sophora</taxon>
    </lineage>
</organism>
<dbReference type="NCBIfam" id="NF009525">
    <property type="entry name" value="PRK12887.1"/>
    <property type="match status" value="1"/>
</dbReference>
<protein>
    <submittedName>
        <fullName evidence="11">Isoliquiritigenin dimethylallyltransferase</fullName>
    </submittedName>
</protein>